<feature type="domain" description="RCK N-terminal" evidence="7">
    <location>
        <begin position="228"/>
        <end position="350"/>
    </location>
</feature>
<sequence length="453" mass="49829">MRVIIVGGGTIGVELARKLSEKDQDVVLIEKSSEKISKISRNLDIMLVQGNGASFKILEQAGISQADLLIAVTEIDEVNIIACMLAKGYDVNKTVARIRNPEYTEGTQVFSHDQLGIDIIINPELVTAQEMAKMIRTPNVQGVEYFADGKVQMVGIIVEEKSPIAHKLVKDIDFPYSSNIVAILRGKKQVIIPGGTDEILPGDEIYLIGQKGLISSLGHFTRHPKKKPQNVLIIGGGRIGYQLCNILEKNMSRKNQMNIKLVEEDEKSCEQLVEDLNKTMVLKGDGTNLKFLQEEDLKDVDVVVSATGDDKTNLLSSVMSRELGADKTIVEVIKEDYEAVLDNMQVDKAISPRTLTAAKILQLIRDDIVISMAILGNEKAEITELIVPNNAPVANKKLIEAKFPRGILIGAIVRQDQIIIPGGQDVILPGDRVIIFATSKTNKLVDKYFSKPK</sequence>
<evidence type="ECO:0000259" key="8">
    <source>
        <dbReference type="PROSITE" id="PS51202"/>
    </source>
</evidence>
<keyword evidence="2" id="KW-0813">Transport</keyword>
<keyword evidence="5" id="KW-0520">NAD</keyword>
<evidence type="ECO:0000256" key="2">
    <source>
        <dbReference type="ARBA" id="ARBA00022448"/>
    </source>
</evidence>
<evidence type="ECO:0000256" key="5">
    <source>
        <dbReference type="ARBA" id="ARBA00023027"/>
    </source>
</evidence>
<reference evidence="9 10" key="1">
    <citation type="submission" date="2017-06" db="EMBL/GenBank/DDBJ databases">
        <title>Draft Genome Sequence of Natranaerobius trueperi halophilic, alkalithermophilic bacteria from soda lakes.</title>
        <authorList>
            <person name="Zhao B."/>
        </authorList>
    </citation>
    <scope>NUCLEOTIDE SEQUENCE [LARGE SCALE GENOMIC DNA]</scope>
    <source>
        <strain evidence="9 10">DSM 18760</strain>
    </source>
</reference>
<dbReference type="NCBIfam" id="NF007041">
    <property type="entry name" value="PRK09496.3-4"/>
    <property type="match status" value="1"/>
</dbReference>
<dbReference type="PROSITE" id="PS51201">
    <property type="entry name" value="RCK_N"/>
    <property type="match status" value="2"/>
</dbReference>
<dbReference type="Pfam" id="PF02080">
    <property type="entry name" value="TrkA_C"/>
    <property type="match status" value="2"/>
</dbReference>
<dbReference type="PRINTS" id="PR00335">
    <property type="entry name" value="KUPTAKETRKA"/>
</dbReference>
<keyword evidence="3" id="KW-0633">Potassium transport</keyword>
<dbReference type="PANTHER" id="PTHR43833:SF5">
    <property type="entry name" value="TRK SYSTEM POTASSIUM UPTAKE PROTEIN TRKA"/>
    <property type="match status" value="1"/>
</dbReference>
<dbReference type="InterPro" id="IPR006036">
    <property type="entry name" value="K_uptake_TrkA"/>
</dbReference>
<dbReference type="InterPro" id="IPR006037">
    <property type="entry name" value="RCK_C"/>
</dbReference>
<evidence type="ECO:0000256" key="4">
    <source>
        <dbReference type="ARBA" id="ARBA00022958"/>
    </source>
</evidence>
<dbReference type="InterPro" id="IPR050721">
    <property type="entry name" value="Trk_Ktr_HKT_K-transport"/>
</dbReference>
<dbReference type="NCBIfam" id="NF007039">
    <property type="entry name" value="PRK09496.3-2"/>
    <property type="match status" value="1"/>
</dbReference>
<feature type="domain" description="RCK C-terminal" evidence="8">
    <location>
        <begin position="370"/>
        <end position="451"/>
    </location>
</feature>
<evidence type="ECO:0000313" key="9">
    <source>
        <dbReference type="EMBL" id="OWZ84990.1"/>
    </source>
</evidence>
<evidence type="ECO:0000256" key="1">
    <source>
        <dbReference type="ARBA" id="ARBA00017378"/>
    </source>
</evidence>
<dbReference type="SUPFAM" id="SSF51735">
    <property type="entry name" value="NAD(P)-binding Rossmann-fold domains"/>
    <property type="match status" value="2"/>
</dbReference>
<feature type="domain" description="RCK C-terminal" evidence="8">
    <location>
        <begin position="141"/>
        <end position="223"/>
    </location>
</feature>
<dbReference type="InterPro" id="IPR036291">
    <property type="entry name" value="NAD(P)-bd_dom_sf"/>
</dbReference>
<evidence type="ECO:0000256" key="3">
    <source>
        <dbReference type="ARBA" id="ARBA00022538"/>
    </source>
</evidence>
<gene>
    <name evidence="9" type="ORF">CDO51_00905</name>
</gene>
<dbReference type="NCBIfam" id="NF007032">
    <property type="entry name" value="PRK09496.1-4"/>
    <property type="match status" value="1"/>
</dbReference>
<evidence type="ECO:0000259" key="7">
    <source>
        <dbReference type="PROSITE" id="PS51201"/>
    </source>
</evidence>
<dbReference type="PANTHER" id="PTHR43833">
    <property type="entry name" value="POTASSIUM CHANNEL PROTEIN 2-RELATED-RELATED"/>
    <property type="match status" value="1"/>
</dbReference>
<dbReference type="NCBIfam" id="NF007031">
    <property type="entry name" value="PRK09496.1-2"/>
    <property type="match status" value="1"/>
</dbReference>
<dbReference type="GO" id="GO:0005886">
    <property type="term" value="C:plasma membrane"/>
    <property type="evidence" value="ECO:0007669"/>
    <property type="project" value="InterPro"/>
</dbReference>
<organism evidence="9 10">
    <name type="scientific">Natranaerobius trueperi</name>
    <dbReference type="NCBI Taxonomy" id="759412"/>
    <lineage>
        <taxon>Bacteria</taxon>
        <taxon>Bacillati</taxon>
        <taxon>Bacillota</taxon>
        <taxon>Clostridia</taxon>
        <taxon>Natranaerobiales</taxon>
        <taxon>Natranaerobiaceae</taxon>
        <taxon>Natranaerobius</taxon>
    </lineage>
</organism>
<dbReference type="NCBIfam" id="NF007033">
    <property type="entry name" value="PRK09496.1-5"/>
    <property type="match status" value="1"/>
</dbReference>
<accession>A0A226C3K0</accession>
<dbReference type="InterPro" id="IPR003148">
    <property type="entry name" value="RCK_N"/>
</dbReference>
<feature type="domain" description="RCK N-terminal" evidence="7">
    <location>
        <begin position="1"/>
        <end position="121"/>
    </location>
</feature>
<dbReference type="AlphaFoldDB" id="A0A226C3K0"/>
<dbReference type="RefSeq" id="WP_089022414.1">
    <property type="nucleotide sequence ID" value="NZ_NIQC01000001.1"/>
</dbReference>
<dbReference type="EMBL" id="NIQC01000001">
    <property type="protein sequence ID" value="OWZ84990.1"/>
    <property type="molecule type" value="Genomic_DNA"/>
</dbReference>
<keyword evidence="4" id="KW-0630">Potassium</keyword>
<keyword evidence="6" id="KW-0406">Ion transport</keyword>
<dbReference type="Gene3D" id="3.30.70.1450">
    <property type="entry name" value="Regulator of K+ conductance, C-terminal domain"/>
    <property type="match status" value="2"/>
</dbReference>
<dbReference type="NCBIfam" id="NF007034">
    <property type="entry name" value="PRK09496.2-1"/>
    <property type="match status" value="1"/>
</dbReference>
<comment type="caution">
    <text evidence="9">The sequence shown here is derived from an EMBL/GenBank/DDBJ whole genome shotgun (WGS) entry which is preliminary data.</text>
</comment>
<dbReference type="Pfam" id="PF02254">
    <property type="entry name" value="TrkA_N"/>
    <property type="match status" value="2"/>
</dbReference>
<dbReference type="GO" id="GO:0015079">
    <property type="term" value="F:potassium ion transmembrane transporter activity"/>
    <property type="evidence" value="ECO:0007669"/>
    <property type="project" value="InterPro"/>
</dbReference>
<evidence type="ECO:0000313" key="10">
    <source>
        <dbReference type="Proteomes" id="UP000214588"/>
    </source>
</evidence>
<dbReference type="InterPro" id="IPR036721">
    <property type="entry name" value="RCK_C_sf"/>
</dbReference>
<dbReference type="SUPFAM" id="SSF116726">
    <property type="entry name" value="TrkA C-terminal domain-like"/>
    <property type="match status" value="2"/>
</dbReference>
<keyword evidence="10" id="KW-1185">Reference proteome</keyword>
<dbReference type="Gene3D" id="3.40.50.720">
    <property type="entry name" value="NAD(P)-binding Rossmann-like Domain"/>
    <property type="match status" value="2"/>
</dbReference>
<proteinExistence type="predicted"/>
<name>A0A226C3K0_9FIRM</name>
<evidence type="ECO:0000256" key="6">
    <source>
        <dbReference type="ARBA" id="ARBA00023065"/>
    </source>
</evidence>
<dbReference type="Proteomes" id="UP000214588">
    <property type="component" value="Unassembled WGS sequence"/>
</dbReference>
<dbReference type="OrthoDB" id="9775180at2"/>
<protein>
    <recommendedName>
        <fullName evidence="1">Trk system potassium uptake protein TrkA</fullName>
    </recommendedName>
</protein>
<dbReference type="PROSITE" id="PS51202">
    <property type="entry name" value="RCK_C"/>
    <property type="match status" value="2"/>
</dbReference>